<organism evidence="2 3">
    <name type="scientific">Buttiauxella ferragutiae ATCC 51602</name>
    <dbReference type="NCBI Taxonomy" id="1354252"/>
    <lineage>
        <taxon>Bacteria</taxon>
        <taxon>Pseudomonadati</taxon>
        <taxon>Pseudomonadota</taxon>
        <taxon>Gammaproteobacteria</taxon>
        <taxon>Enterobacterales</taxon>
        <taxon>Enterobacteriaceae</taxon>
        <taxon>Buttiauxella</taxon>
    </lineage>
</organism>
<keyword evidence="1" id="KW-0812">Transmembrane</keyword>
<keyword evidence="1" id="KW-1133">Transmembrane helix</keyword>
<name>A0ABX2W6C2_9ENTR</name>
<dbReference type="Proteomes" id="UP000078407">
    <property type="component" value="Unassembled WGS sequence"/>
</dbReference>
<evidence type="ECO:0000256" key="1">
    <source>
        <dbReference type="SAM" id="Phobius"/>
    </source>
</evidence>
<feature type="transmembrane region" description="Helical" evidence="1">
    <location>
        <begin position="105"/>
        <end position="130"/>
    </location>
</feature>
<reference evidence="2 3" key="1">
    <citation type="submission" date="2016-04" db="EMBL/GenBank/DDBJ databases">
        <title>ATOL: Assembling a taxonomically balanced genome-scale reconstruction of the evolutionary history of the Enterobacteriaceae.</title>
        <authorList>
            <person name="Plunkett G.III."/>
            <person name="Neeno-Eckwall E.C."/>
            <person name="Glasner J.D."/>
            <person name="Perna N.T."/>
        </authorList>
    </citation>
    <scope>NUCLEOTIDE SEQUENCE [LARGE SCALE GENOMIC DNA]</scope>
    <source>
        <strain evidence="2 3">ATCC 51602</strain>
    </source>
</reference>
<comment type="caution">
    <text evidence="2">The sequence shown here is derived from an EMBL/GenBank/DDBJ whole genome shotgun (WGS) entry which is preliminary data.</text>
</comment>
<dbReference type="InterPro" id="IPR058064">
    <property type="entry name" value="STM2901-like"/>
</dbReference>
<dbReference type="NCBIfam" id="NF045926">
    <property type="entry name" value="STM2901_fam"/>
    <property type="match status" value="1"/>
</dbReference>
<evidence type="ECO:0000313" key="3">
    <source>
        <dbReference type="Proteomes" id="UP000078407"/>
    </source>
</evidence>
<sequence length="147" mass="16212">MDTIEELNGTYFYRGHYNLTANELLFSIFIDVTAQQIGVRDYAAIGGMLLGIADIPTRGKPIGATPGTSPLSMSLRKLLKTKVNNWPTLTLGSVRRMKFSYVRNLGAFVGRWIPVLGIVIIAADVSAIAYKATSRYNTIARGNDKIW</sequence>
<dbReference type="EMBL" id="LXEQ01000047">
    <property type="protein sequence ID" value="OAT26441.1"/>
    <property type="molecule type" value="Genomic_DNA"/>
</dbReference>
<evidence type="ECO:0008006" key="4">
    <source>
        <dbReference type="Google" id="ProtNLM"/>
    </source>
</evidence>
<evidence type="ECO:0000313" key="2">
    <source>
        <dbReference type="EMBL" id="OAT26441.1"/>
    </source>
</evidence>
<accession>A0ABX2W6C2</accession>
<dbReference type="InterPro" id="IPR058522">
    <property type="entry name" value="DUF8209"/>
</dbReference>
<protein>
    <recommendedName>
        <fullName evidence="4">Phage membrane protein</fullName>
    </recommendedName>
</protein>
<dbReference type="RefSeq" id="WP_064546497.1">
    <property type="nucleotide sequence ID" value="NZ_LXEQ01000047.1"/>
</dbReference>
<proteinExistence type="predicted"/>
<gene>
    <name evidence="2" type="ORF">M976_03161</name>
</gene>
<dbReference type="Pfam" id="PF26636">
    <property type="entry name" value="DUF8209"/>
    <property type="match status" value="1"/>
</dbReference>
<keyword evidence="3" id="KW-1185">Reference proteome</keyword>
<keyword evidence="1" id="KW-0472">Membrane</keyword>